<name>A0ABU0G492_9HYPH</name>
<feature type="transmembrane region" description="Helical" evidence="1">
    <location>
        <begin position="111"/>
        <end position="130"/>
    </location>
</feature>
<sequence>MTILLKAILALVGLGIVFLGVNIGFGGIQTLGLQGDGPFIEVTDASLFSTRDSHVRFIGGVWLGVGILFVAAAFRLHHLRNAVLAAIGMIFVGGLARLSASELGPLMGADLLPSLLAELLLFPLLALWIVKATARPAA</sequence>
<evidence type="ECO:0000313" key="2">
    <source>
        <dbReference type="EMBL" id="MDQ0420151.1"/>
    </source>
</evidence>
<dbReference type="Pfam" id="PF14248">
    <property type="entry name" value="DUF4345"/>
    <property type="match status" value="1"/>
</dbReference>
<comment type="caution">
    <text evidence="2">The sequence shown here is derived from an EMBL/GenBank/DDBJ whole genome shotgun (WGS) entry which is preliminary data.</text>
</comment>
<feature type="transmembrane region" description="Helical" evidence="1">
    <location>
        <begin position="7"/>
        <end position="28"/>
    </location>
</feature>
<keyword evidence="1" id="KW-0812">Transmembrane</keyword>
<protein>
    <recommendedName>
        <fullName evidence="4">DUF4345 domain-containing protein</fullName>
    </recommendedName>
</protein>
<keyword evidence="1" id="KW-1133">Transmembrane helix</keyword>
<evidence type="ECO:0000256" key="1">
    <source>
        <dbReference type="SAM" id="Phobius"/>
    </source>
</evidence>
<evidence type="ECO:0000313" key="3">
    <source>
        <dbReference type="Proteomes" id="UP001238496"/>
    </source>
</evidence>
<feature type="transmembrane region" description="Helical" evidence="1">
    <location>
        <begin position="81"/>
        <end position="99"/>
    </location>
</feature>
<proteinExistence type="predicted"/>
<accession>A0ABU0G492</accession>
<keyword evidence="1" id="KW-0472">Membrane</keyword>
<evidence type="ECO:0008006" key="4">
    <source>
        <dbReference type="Google" id="ProtNLM"/>
    </source>
</evidence>
<dbReference type="Proteomes" id="UP001238496">
    <property type="component" value="Unassembled WGS sequence"/>
</dbReference>
<gene>
    <name evidence="2" type="ORF">J2045_001170</name>
</gene>
<organism evidence="2 3">
    <name type="scientific">Peteryoungia aggregata LMG 23059</name>
    <dbReference type="NCBI Taxonomy" id="1368425"/>
    <lineage>
        <taxon>Bacteria</taxon>
        <taxon>Pseudomonadati</taxon>
        <taxon>Pseudomonadota</taxon>
        <taxon>Alphaproteobacteria</taxon>
        <taxon>Hyphomicrobiales</taxon>
        <taxon>Rhizobiaceae</taxon>
        <taxon>Peteryoungia</taxon>
    </lineage>
</organism>
<dbReference type="RefSeq" id="WP_307370377.1">
    <property type="nucleotide sequence ID" value="NZ_JAUSUW010000003.1"/>
</dbReference>
<reference evidence="2 3" key="1">
    <citation type="submission" date="2023-07" db="EMBL/GenBank/DDBJ databases">
        <title>Genomic Encyclopedia of Type Strains, Phase IV (KMG-IV): sequencing the most valuable type-strain genomes for metagenomic binning, comparative biology and taxonomic classification.</title>
        <authorList>
            <person name="Goeker M."/>
        </authorList>
    </citation>
    <scope>NUCLEOTIDE SEQUENCE [LARGE SCALE GENOMIC DNA]</scope>
    <source>
        <strain evidence="2 3">DSM 1111</strain>
    </source>
</reference>
<keyword evidence="3" id="KW-1185">Reference proteome</keyword>
<feature type="transmembrane region" description="Helical" evidence="1">
    <location>
        <begin position="55"/>
        <end position="74"/>
    </location>
</feature>
<dbReference type="InterPro" id="IPR025597">
    <property type="entry name" value="DUF4345"/>
</dbReference>
<dbReference type="EMBL" id="JAUSUW010000003">
    <property type="protein sequence ID" value="MDQ0420151.1"/>
    <property type="molecule type" value="Genomic_DNA"/>
</dbReference>